<dbReference type="Proteomes" id="UP000289200">
    <property type="component" value="Unassembled WGS sequence"/>
</dbReference>
<evidence type="ECO:0000256" key="2">
    <source>
        <dbReference type="SAM" id="Phobius"/>
    </source>
</evidence>
<dbReference type="EMBL" id="UWOC01000200">
    <property type="protein sequence ID" value="VCU11428.1"/>
    <property type="molecule type" value="Genomic_DNA"/>
</dbReference>
<gene>
    <name evidence="3" type="ORF">GJ689_13450</name>
    <name evidence="4" type="ORF">RHODGE_RHODGE_04640</name>
</gene>
<evidence type="ECO:0000256" key="1">
    <source>
        <dbReference type="SAM" id="MobiDB-lite"/>
    </source>
</evidence>
<name>A0A327K1T1_9BRAD</name>
<dbReference type="RefSeq" id="WP_111386194.1">
    <property type="nucleotide sequence ID" value="NZ_NPEW01000156.1"/>
</dbReference>
<reference evidence="4" key="1">
    <citation type="submission" date="2018-10" db="EMBL/GenBank/DDBJ databases">
        <authorList>
            <person name="Peiro R."/>
            <person name="Begona"/>
            <person name="Cbmso G."/>
            <person name="Lopez M."/>
            <person name="Gonzalez S."/>
            <person name="Sacristan E."/>
            <person name="Castillo E."/>
        </authorList>
    </citation>
    <scope>NUCLEOTIDE SEQUENCE</scope>
    <source>
        <strain evidence="4">Rhod_genome</strain>
    </source>
</reference>
<evidence type="ECO:0000313" key="6">
    <source>
        <dbReference type="Proteomes" id="UP000438991"/>
    </source>
</evidence>
<feature type="transmembrane region" description="Helical" evidence="2">
    <location>
        <begin position="21"/>
        <end position="40"/>
    </location>
</feature>
<dbReference type="EMBL" id="WNKV01000009">
    <property type="protein sequence ID" value="MTW17210.1"/>
    <property type="molecule type" value="Genomic_DNA"/>
</dbReference>
<dbReference type="AlphaFoldDB" id="A0A327K1T1"/>
<proteinExistence type="predicted"/>
<sequence length="279" mass="30130">MARRRLAEEPVSRFALWARRLALFSLAAVLLAIVIARAGLLDTLPVLATLAGGLAVAVVAIVVALIAFGVIWQTGARGLGQAVAGLFIGLVLIAYPAWLGYKASKLPMIADITTDAIDPPRFEAIARLRTRQANPVLYAGLYAAEQQRTAYPDIEPLMVTVTPEAAYEATMTLVTKRKWRVVNARAPQPGRRDGYIEAIAQTPIMAFREDVAIRIRPVGSGARIDMRSASRYGRIDFGVNAARIRTLLEEIDDLTSVTKPERPAPKPAAPAKGGQAAKR</sequence>
<dbReference type="OrthoDB" id="1523552at2"/>
<accession>A0A327K1T1</accession>
<keyword evidence="2" id="KW-0812">Transmembrane</keyword>
<feature type="compositionally biased region" description="Low complexity" evidence="1">
    <location>
        <begin position="269"/>
        <end position="279"/>
    </location>
</feature>
<keyword evidence="2" id="KW-1133">Transmembrane helix</keyword>
<keyword evidence="2" id="KW-0472">Membrane</keyword>
<dbReference type="Pfam" id="PF07386">
    <property type="entry name" value="DUF1499"/>
    <property type="match status" value="1"/>
</dbReference>
<dbReference type="Proteomes" id="UP000438991">
    <property type="component" value="Unassembled WGS sequence"/>
</dbReference>
<feature type="transmembrane region" description="Helical" evidence="2">
    <location>
        <begin position="79"/>
        <end position="98"/>
    </location>
</feature>
<comment type="caution">
    <text evidence="3">The sequence shown here is derived from an EMBL/GenBank/DDBJ whole genome shotgun (WGS) entry which is preliminary data.</text>
</comment>
<evidence type="ECO:0000313" key="5">
    <source>
        <dbReference type="Proteomes" id="UP000289200"/>
    </source>
</evidence>
<feature type="region of interest" description="Disordered" evidence="1">
    <location>
        <begin position="255"/>
        <end position="279"/>
    </location>
</feature>
<protein>
    <submittedName>
        <fullName evidence="3">DUF1499 domain-containing protein</fullName>
    </submittedName>
</protein>
<keyword evidence="5" id="KW-1185">Reference proteome</keyword>
<reference evidence="3 6" key="3">
    <citation type="submission" date="2019-11" db="EMBL/GenBank/DDBJ databases">
        <title>Whole-genome sequence of Rhodoplanes serenus DSM 18633, type strain.</title>
        <authorList>
            <person name="Kyndt J.A."/>
            <person name="Meyer T.E."/>
        </authorList>
    </citation>
    <scope>NUCLEOTIDE SEQUENCE [LARGE SCALE GENOMIC DNA]</scope>
    <source>
        <strain evidence="3 6">DSM 18633</strain>
    </source>
</reference>
<feature type="transmembrane region" description="Helical" evidence="2">
    <location>
        <begin position="46"/>
        <end position="72"/>
    </location>
</feature>
<organism evidence="3 6">
    <name type="scientific">Rhodoplanes serenus</name>
    <dbReference type="NCBI Taxonomy" id="200615"/>
    <lineage>
        <taxon>Bacteria</taxon>
        <taxon>Pseudomonadati</taxon>
        <taxon>Pseudomonadota</taxon>
        <taxon>Alphaproteobacteria</taxon>
        <taxon>Hyphomicrobiales</taxon>
        <taxon>Nitrobacteraceae</taxon>
        <taxon>Rhodoplanes</taxon>
    </lineage>
</organism>
<reference evidence="5" key="2">
    <citation type="submission" date="2018-10" db="EMBL/GenBank/DDBJ databases">
        <authorList>
            <person name="Peiro R."/>
            <person name="Begona"/>
            <person name="Cbmso G."/>
            <person name="Lopez M."/>
            <person name="Gonzalez S."/>
            <person name="Sacristan E."/>
            <person name="Castillo E."/>
        </authorList>
    </citation>
    <scope>NUCLEOTIDE SEQUENCE [LARGE SCALE GENOMIC DNA]</scope>
</reference>
<evidence type="ECO:0000313" key="4">
    <source>
        <dbReference type="EMBL" id="VCU11428.1"/>
    </source>
</evidence>
<dbReference type="InterPro" id="IPR010865">
    <property type="entry name" value="DUF1499"/>
</dbReference>
<evidence type="ECO:0000313" key="3">
    <source>
        <dbReference type="EMBL" id="MTW17210.1"/>
    </source>
</evidence>